<dbReference type="InterPro" id="IPR030678">
    <property type="entry name" value="Peptide/Ni-bd"/>
</dbReference>
<comment type="caution">
    <text evidence="2">The sequence shown here is derived from an EMBL/GenBank/DDBJ whole genome shotgun (WGS) entry which is preliminary data.</text>
</comment>
<dbReference type="GO" id="GO:0043190">
    <property type="term" value="C:ATP-binding cassette (ABC) transporter complex"/>
    <property type="evidence" value="ECO:0007669"/>
    <property type="project" value="InterPro"/>
</dbReference>
<evidence type="ECO:0000259" key="1">
    <source>
        <dbReference type="Pfam" id="PF00496"/>
    </source>
</evidence>
<dbReference type="CDD" id="cd08509">
    <property type="entry name" value="PBP2_TmCBP_oligosaccharides_like"/>
    <property type="match status" value="1"/>
</dbReference>
<organism evidence="2 3">
    <name type="scientific">Halonatronomonas betaini</name>
    <dbReference type="NCBI Taxonomy" id="2778430"/>
    <lineage>
        <taxon>Bacteria</taxon>
        <taxon>Bacillati</taxon>
        <taxon>Bacillota</taxon>
        <taxon>Clostridia</taxon>
        <taxon>Halanaerobiales</taxon>
        <taxon>Halarsenatibacteraceae</taxon>
        <taxon>Halonatronomonas</taxon>
    </lineage>
</organism>
<dbReference type="EMBL" id="JADPIE010000002">
    <property type="protein sequence ID" value="MBF8436205.1"/>
    <property type="molecule type" value="Genomic_DNA"/>
</dbReference>
<gene>
    <name evidence="2" type="ORF">I0Q91_03865</name>
</gene>
<reference evidence="2" key="1">
    <citation type="submission" date="2020-11" db="EMBL/GenBank/DDBJ databases">
        <title>Halonatronomonas betainensis gen. nov., sp. nov. a novel haloalkaliphilic representative of the family Halanaerobiacae capable of betaine degradation.</title>
        <authorList>
            <person name="Boltyanskaya Y."/>
            <person name="Kevbrin V."/>
            <person name="Detkova E."/>
            <person name="Grouzdev D.S."/>
            <person name="Koziaeva V."/>
            <person name="Zhilina T."/>
        </authorList>
    </citation>
    <scope>NUCLEOTIDE SEQUENCE</scope>
    <source>
        <strain evidence="2">Z-7014</strain>
    </source>
</reference>
<dbReference type="GO" id="GO:0042597">
    <property type="term" value="C:periplasmic space"/>
    <property type="evidence" value="ECO:0007669"/>
    <property type="project" value="UniProtKB-ARBA"/>
</dbReference>
<feature type="domain" description="Solute-binding protein family 5" evidence="1">
    <location>
        <begin position="80"/>
        <end position="458"/>
    </location>
</feature>
<dbReference type="Proteomes" id="UP000621436">
    <property type="component" value="Unassembled WGS sequence"/>
</dbReference>
<sequence>MKLNLKSILILTLALFITLGIQVHSETVELGPLEAEETLVMTGALWSPPSTWNILIPDSVRGTGGLVYETMFSYHPLNDEFTPWLAKSGEWVEDDVYLVEFREGIAWSDGVDFSAEDVVFTYELAKENDLYYSPVWDMLDSVVAEDDLTVRFTFDEPQYALWDSELYERYIIPEHIWSEVPSDELITRTMREPVGTGPYTYRSSEQDRMVWERDDNWWGIEVFGEPTPKNIVDLVGESNNVTMGMLMRGELDLSHNFLPGIQRIIEQFDLQTWFEEEPYMIPWNTVNLYMNTLTEPMDDVEFRKAMAYMVNPNTIVERVYGGLVEAANPTGLFGGGWGAYLDEEVVEEHGFEYDIEKAKEILDAAGYVDENGDGWRQMPNGDNIELELAVPSGWTDWMESVNVITNYAEEVGINIVSDFPDSSLFHNKRFNRDFDMILAHFETSITSSPFDYWNGVANSDIHGDQITQGNYGSYDNPELFEMIERFNKILDEDERQEIATEIQTILLQDMPTVPLWHNGMWMQATTNNWTNWPNENNPYGIPVSGGVSGFQIGMIQTLIGIEPAQ</sequence>
<dbReference type="RefSeq" id="WP_270453002.1">
    <property type="nucleotide sequence ID" value="NZ_JADPIE010000002.1"/>
</dbReference>
<accession>A0A931ATL1</accession>
<dbReference type="GO" id="GO:0015833">
    <property type="term" value="P:peptide transport"/>
    <property type="evidence" value="ECO:0007669"/>
    <property type="project" value="TreeGrafter"/>
</dbReference>
<evidence type="ECO:0000313" key="2">
    <source>
        <dbReference type="EMBL" id="MBF8436205.1"/>
    </source>
</evidence>
<dbReference type="Gene3D" id="3.10.105.10">
    <property type="entry name" value="Dipeptide-binding Protein, Domain 3"/>
    <property type="match status" value="1"/>
</dbReference>
<proteinExistence type="predicted"/>
<dbReference type="InterPro" id="IPR039424">
    <property type="entry name" value="SBP_5"/>
</dbReference>
<dbReference type="Gene3D" id="3.90.76.10">
    <property type="entry name" value="Dipeptide-binding Protein, Domain 1"/>
    <property type="match status" value="1"/>
</dbReference>
<name>A0A931ATL1_9FIRM</name>
<protein>
    <submittedName>
        <fullName evidence="2">ABC transporter substrate-binding protein</fullName>
    </submittedName>
</protein>
<evidence type="ECO:0000313" key="3">
    <source>
        <dbReference type="Proteomes" id="UP000621436"/>
    </source>
</evidence>
<dbReference type="SUPFAM" id="SSF53850">
    <property type="entry name" value="Periplasmic binding protein-like II"/>
    <property type="match status" value="1"/>
</dbReference>
<keyword evidence="3" id="KW-1185">Reference proteome</keyword>
<dbReference type="PANTHER" id="PTHR30290">
    <property type="entry name" value="PERIPLASMIC BINDING COMPONENT OF ABC TRANSPORTER"/>
    <property type="match status" value="1"/>
</dbReference>
<dbReference type="AlphaFoldDB" id="A0A931ATL1"/>
<dbReference type="GO" id="GO:1904680">
    <property type="term" value="F:peptide transmembrane transporter activity"/>
    <property type="evidence" value="ECO:0007669"/>
    <property type="project" value="TreeGrafter"/>
</dbReference>
<dbReference type="PANTHER" id="PTHR30290:SF82">
    <property type="entry name" value="ABC-TYPE DIPEPTIDE_OLIGOPEPTIDE TRANSPORT SYSTEM, PERIPLASMIC COMPONENT"/>
    <property type="match status" value="1"/>
</dbReference>
<dbReference type="InterPro" id="IPR000914">
    <property type="entry name" value="SBP_5_dom"/>
</dbReference>
<dbReference type="PIRSF" id="PIRSF002741">
    <property type="entry name" value="MppA"/>
    <property type="match status" value="1"/>
</dbReference>
<dbReference type="Gene3D" id="3.40.190.10">
    <property type="entry name" value="Periplasmic binding protein-like II"/>
    <property type="match status" value="1"/>
</dbReference>
<dbReference type="Pfam" id="PF00496">
    <property type="entry name" value="SBP_bac_5"/>
    <property type="match status" value="1"/>
</dbReference>